<evidence type="ECO:0000313" key="3">
    <source>
        <dbReference type="EMBL" id="KAL3285988.1"/>
    </source>
</evidence>
<proteinExistence type="predicted"/>
<reference evidence="3 4" key="1">
    <citation type="journal article" date="2021" name="BMC Biol.">
        <title>Horizontally acquired antibacterial genes associated with adaptive radiation of ladybird beetles.</title>
        <authorList>
            <person name="Li H.S."/>
            <person name="Tang X.F."/>
            <person name="Huang Y.H."/>
            <person name="Xu Z.Y."/>
            <person name="Chen M.L."/>
            <person name="Du X.Y."/>
            <person name="Qiu B.Y."/>
            <person name="Chen P.T."/>
            <person name="Zhang W."/>
            <person name="Slipinski A."/>
            <person name="Escalona H.E."/>
            <person name="Waterhouse R.M."/>
            <person name="Zwick A."/>
            <person name="Pang H."/>
        </authorList>
    </citation>
    <scope>NUCLEOTIDE SEQUENCE [LARGE SCALE GENOMIC DNA]</scope>
    <source>
        <strain evidence="3">SYSU2018</strain>
    </source>
</reference>
<accession>A0ABD2P4T3</accession>
<evidence type="ECO:0008006" key="5">
    <source>
        <dbReference type="Google" id="ProtNLM"/>
    </source>
</evidence>
<feature type="region of interest" description="Disordered" evidence="2">
    <location>
        <begin position="198"/>
        <end position="248"/>
    </location>
</feature>
<organism evidence="3 4">
    <name type="scientific">Cryptolaemus montrouzieri</name>
    <dbReference type="NCBI Taxonomy" id="559131"/>
    <lineage>
        <taxon>Eukaryota</taxon>
        <taxon>Metazoa</taxon>
        <taxon>Ecdysozoa</taxon>
        <taxon>Arthropoda</taxon>
        <taxon>Hexapoda</taxon>
        <taxon>Insecta</taxon>
        <taxon>Pterygota</taxon>
        <taxon>Neoptera</taxon>
        <taxon>Endopterygota</taxon>
        <taxon>Coleoptera</taxon>
        <taxon>Polyphaga</taxon>
        <taxon>Cucujiformia</taxon>
        <taxon>Coccinelloidea</taxon>
        <taxon>Coccinellidae</taxon>
        <taxon>Scymninae</taxon>
        <taxon>Scymnini</taxon>
        <taxon>Cryptolaemus</taxon>
    </lineage>
</organism>
<evidence type="ECO:0000256" key="2">
    <source>
        <dbReference type="SAM" id="MobiDB-lite"/>
    </source>
</evidence>
<keyword evidence="1" id="KW-0175">Coiled coil</keyword>
<dbReference type="EMBL" id="JABFTP020000185">
    <property type="protein sequence ID" value="KAL3285988.1"/>
    <property type="molecule type" value="Genomic_DNA"/>
</dbReference>
<name>A0ABD2P4T3_9CUCU</name>
<dbReference type="Proteomes" id="UP001516400">
    <property type="component" value="Unassembled WGS sequence"/>
</dbReference>
<evidence type="ECO:0000313" key="4">
    <source>
        <dbReference type="Proteomes" id="UP001516400"/>
    </source>
</evidence>
<feature type="coiled-coil region" evidence="1">
    <location>
        <begin position="35"/>
        <end position="62"/>
    </location>
</feature>
<gene>
    <name evidence="3" type="ORF">HHI36_000502</name>
</gene>
<evidence type="ECO:0000256" key="1">
    <source>
        <dbReference type="SAM" id="Coils"/>
    </source>
</evidence>
<protein>
    <recommendedName>
        <fullName evidence="5">Endonuclease-reverse transcriptase</fullName>
    </recommendedName>
</protein>
<comment type="caution">
    <text evidence="3">The sequence shown here is derived from an EMBL/GenBank/DDBJ whole genome shotgun (WGS) entry which is preliminary data.</text>
</comment>
<feature type="compositionally biased region" description="Polar residues" evidence="2">
    <location>
        <begin position="216"/>
        <end position="240"/>
    </location>
</feature>
<dbReference type="AlphaFoldDB" id="A0ABD2P4T3"/>
<sequence>MDSETVPTIQDLYKEIVRNRTEIKEFIELKILSKIEAIEERVKDVKIENRELRYRMERLERESKRKNIIIFGLDKEASDISSDLVCETLNSSLKIDLSGADIADVHPIGRNKNCPVNVELSTVSKKLQISSKGVELKGKNISISRDLTLQQRQNLKTLREHLAIARKDPSKKSFIKGDKLVVGSKSYNVQQLTTFTKKNDESNTEMTGLDRELKENSVQPSADPKQSNQKKNSPIQTNSRIVARSNLK</sequence>
<keyword evidence="4" id="KW-1185">Reference proteome</keyword>